<reference evidence="1 2" key="1">
    <citation type="submission" date="2015-07" db="EMBL/GenBank/DDBJ databases">
        <title>The genome of Melipona quadrifasciata.</title>
        <authorList>
            <person name="Pan H."/>
            <person name="Kapheim K."/>
        </authorList>
    </citation>
    <scope>NUCLEOTIDE SEQUENCE [LARGE SCALE GENOMIC DNA]</scope>
    <source>
        <strain evidence="1">0111107301</strain>
        <tissue evidence="1">Whole body</tissue>
    </source>
</reference>
<dbReference type="EMBL" id="KQ435733">
    <property type="protein sequence ID" value="KOX77291.1"/>
    <property type="molecule type" value="Genomic_DNA"/>
</dbReference>
<accession>A0A0N0BID6</accession>
<evidence type="ECO:0000313" key="2">
    <source>
        <dbReference type="Proteomes" id="UP000053105"/>
    </source>
</evidence>
<dbReference type="Proteomes" id="UP000053105">
    <property type="component" value="Unassembled WGS sequence"/>
</dbReference>
<name>A0A0N0BID6_9HYME</name>
<sequence length="83" mass="9714">MILEGRRIRMFVSFLYNLQKSGNPQLLTTDTAIDNVRRNLTRNMKTLYTVNNFESISKVSSIMTIESRTGFSINARRKMTREH</sequence>
<proteinExistence type="predicted"/>
<gene>
    <name evidence="1" type="ORF">WN51_10897</name>
</gene>
<keyword evidence="2" id="KW-1185">Reference proteome</keyword>
<protein>
    <submittedName>
        <fullName evidence="1">Uncharacterized protein</fullName>
    </submittedName>
</protein>
<evidence type="ECO:0000313" key="1">
    <source>
        <dbReference type="EMBL" id="KOX77291.1"/>
    </source>
</evidence>
<organism evidence="1 2">
    <name type="scientific">Melipona quadrifasciata</name>
    <dbReference type="NCBI Taxonomy" id="166423"/>
    <lineage>
        <taxon>Eukaryota</taxon>
        <taxon>Metazoa</taxon>
        <taxon>Ecdysozoa</taxon>
        <taxon>Arthropoda</taxon>
        <taxon>Hexapoda</taxon>
        <taxon>Insecta</taxon>
        <taxon>Pterygota</taxon>
        <taxon>Neoptera</taxon>
        <taxon>Endopterygota</taxon>
        <taxon>Hymenoptera</taxon>
        <taxon>Apocrita</taxon>
        <taxon>Aculeata</taxon>
        <taxon>Apoidea</taxon>
        <taxon>Anthophila</taxon>
        <taxon>Apidae</taxon>
        <taxon>Melipona</taxon>
    </lineage>
</organism>
<dbReference type="AlphaFoldDB" id="A0A0N0BID6"/>